<feature type="compositionally biased region" description="Polar residues" evidence="1">
    <location>
        <begin position="282"/>
        <end position="299"/>
    </location>
</feature>
<feature type="region of interest" description="Disordered" evidence="1">
    <location>
        <begin position="602"/>
        <end position="627"/>
    </location>
</feature>
<dbReference type="InterPro" id="IPR044811">
    <property type="entry name" value="DME/ROS1"/>
</dbReference>
<feature type="compositionally biased region" description="Basic residues" evidence="1">
    <location>
        <begin position="270"/>
        <end position="280"/>
    </location>
</feature>
<feature type="region of interest" description="Disordered" evidence="1">
    <location>
        <begin position="209"/>
        <end position="302"/>
    </location>
</feature>
<feature type="compositionally biased region" description="Polar residues" evidence="1">
    <location>
        <begin position="393"/>
        <end position="411"/>
    </location>
</feature>
<name>A0AAV1S210_9ROSI</name>
<dbReference type="AlphaFoldDB" id="A0AAV1S210"/>
<feature type="compositionally biased region" description="Basic residues" evidence="1">
    <location>
        <begin position="234"/>
        <end position="243"/>
    </location>
</feature>
<organism evidence="2 3">
    <name type="scientific">Dovyalis caffra</name>
    <dbReference type="NCBI Taxonomy" id="77055"/>
    <lineage>
        <taxon>Eukaryota</taxon>
        <taxon>Viridiplantae</taxon>
        <taxon>Streptophyta</taxon>
        <taxon>Embryophyta</taxon>
        <taxon>Tracheophyta</taxon>
        <taxon>Spermatophyta</taxon>
        <taxon>Magnoliopsida</taxon>
        <taxon>eudicotyledons</taxon>
        <taxon>Gunneridae</taxon>
        <taxon>Pentapetalae</taxon>
        <taxon>rosids</taxon>
        <taxon>fabids</taxon>
        <taxon>Malpighiales</taxon>
        <taxon>Salicaceae</taxon>
        <taxon>Flacourtieae</taxon>
        <taxon>Dovyalis</taxon>
    </lineage>
</organism>
<feature type="region of interest" description="Disordered" evidence="1">
    <location>
        <begin position="391"/>
        <end position="470"/>
    </location>
</feature>
<feature type="region of interest" description="Disordered" evidence="1">
    <location>
        <begin position="316"/>
        <end position="348"/>
    </location>
</feature>
<dbReference type="GO" id="GO:0035514">
    <property type="term" value="F:DNA demethylase activity"/>
    <property type="evidence" value="ECO:0007669"/>
    <property type="project" value="InterPro"/>
</dbReference>
<evidence type="ECO:0000256" key="1">
    <source>
        <dbReference type="SAM" id="MobiDB-lite"/>
    </source>
</evidence>
<dbReference type="EMBL" id="CAWUPB010001160">
    <property type="protein sequence ID" value="CAK7343374.1"/>
    <property type="molecule type" value="Genomic_DNA"/>
</dbReference>
<dbReference type="PANTHER" id="PTHR46213">
    <property type="entry name" value="TRANSCRIPTIONAL ACTIVATOR DEMETER"/>
    <property type="match status" value="1"/>
</dbReference>
<feature type="compositionally biased region" description="Polar residues" evidence="1">
    <location>
        <begin position="258"/>
        <end position="268"/>
    </location>
</feature>
<evidence type="ECO:0000313" key="2">
    <source>
        <dbReference type="EMBL" id="CAK7343374.1"/>
    </source>
</evidence>
<dbReference type="GO" id="GO:0019104">
    <property type="term" value="F:DNA N-glycosylase activity"/>
    <property type="evidence" value="ECO:0007669"/>
    <property type="project" value="InterPro"/>
</dbReference>
<proteinExistence type="predicted"/>
<comment type="caution">
    <text evidence="2">The sequence shown here is derived from an EMBL/GenBank/DDBJ whole genome shotgun (WGS) entry which is preliminary data.</text>
</comment>
<accession>A0AAV1S210</accession>
<feature type="compositionally biased region" description="Polar residues" evidence="1">
    <location>
        <begin position="607"/>
        <end position="625"/>
    </location>
</feature>
<dbReference type="Proteomes" id="UP001314170">
    <property type="component" value="Unassembled WGS sequence"/>
</dbReference>
<dbReference type="GO" id="GO:0141166">
    <property type="term" value="P:chromosomal 5-methylcytosine DNA demethylation pathway"/>
    <property type="evidence" value="ECO:0007669"/>
    <property type="project" value="InterPro"/>
</dbReference>
<gene>
    <name evidence="2" type="ORF">DCAF_LOCUS17275</name>
</gene>
<keyword evidence="3" id="KW-1185">Reference proteome</keyword>
<feature type="compositionally biased region" description="Polar residues" evidence="1">
    <location>
        <begin position="337"/>
        <end position="348"/>
    </location>
</feature>
<evidence type="ECO:0000313" key="3">
    <source>
        <dbReference type="Proteomes" id="UP001314170"/>
    </source>
</evidence>
<protein>
    <submittedName>
        <fullName evidence="2">Uncharacterized protein</fullName>
    </submittedName>
</protein>
<dbReference type="PANTHER" id="PTHR46213:SF13">
    <property type="entry name" value="DEMETER-LIKE PROTEIN 2-RELATED"/>
    <property type="match status" value="1"/>
</dbReference>
<reference evidence="2 3" key="1">
    <citation type="submission" date="2024-01" db="EMBL/GenBank/DDBJ databases">
        <authorList>
            <person name="Waweru B."/>
        </authorList>
    </citation>
    <scope>NUCLEOTIDE SEQUENCE [LARGE SCALE GENOMIC DNA]</scope>
</reference>
<sequence length="855" mass="94962">MDVSRQNQKESWIPQTPSRHILPVIYTDRQGNQLDEASSSELKGLPGLGECRHPAGCNWAAAISAETGSGSNGVFKTSRDCSIVNTATWNIMSLDDPLLALADAASKEHPSPGTNPWISGNYIQEPNCKGKANAFSVETTSQFAPVTPDKGKKVESKKITEMQNLRTYARRNQEFRENGIAWGADASGLQTDKELQQRATNLPFAVVSPVLKENNNPDRRDSDVIDLNRTPQQKPRRKKHRPKVLNEGKPKGPHKSATPKSAASTENPTGKRKYVRKKALNKASTSSPAEENGEFTNPKTIEPAKKSCRRALNFDIERQSPDGSSKCRPPFELDSQPEAQTSAAKNQSKSTVFLGHGIEVMVETSQAGIAYDLTRSINQMLKKYISLPEKEAPSTSFPAQTSQRQNKQDGNLQEKGVDQETAHNVQENAVQITPISPNGSNCSTRTTLTEEGQAGRSKRNHSDQQDTCSTNLTGIHYNSLHAYQNMPSLLFPKKKRTEKGQTSATSSTSSSVTAAKDIVIVENTCPRKYPEGDPFTSKVNCLISAPRHKGNGLPGMHVEERIDLVHELQTFGCTINQTTRSTKKRSRCPTKIRDLASLTRIPGCTLHPTNPNRQVPVDSNRQKVGNSHRPHMSVEALLAQMNGTWTTKKRTKKRASLVNSGSYSINAAPSHGKIILYNQNKFSAKSLGAHPEEIWKQMFSVDSIIEQLKQLDIKRENNDIAFKQQNALVHYHIANDMQNALVLYKKDGTIVPYHGSFGSIRKRRPRPKVDLDQETNRVWKLLMGNINSEGIDGTDEEKAKWWEEERTVFGGRANSFIARMHLVQGDRRFSPWKGSVLDSVIGVFLTQNVSDHLSR</sequence>
<feature type="compositionally biased region" description="Polar residues" evidence="1">
    <location>
        <begin position="422"/>
        <end position="450"/>
    </location>
</feature>